<evidence type="ECO:0000313" key="2">
    <source>
        <dbReference type="WBParaSite" id="PS1159_v2.g10631.t1"/>
    </source>
</evidence>
<protein>
    <submittedName>
        <fullName evidence="2">DUF1828 domain-containing protein</fullName>
    </submittedName>
</protein>
<evidence type="ECO:0000313" key="1">
    <source>
        <dbReference type="Proteomes" id="UP000887580"/>
    </source>
</evidence>
<proteinExistence type="predicted"/>
<reference evidence="2" key="1">
    <citation type="submission" date="2022-11" db="UniProtKB">
        <authorList>
            <consortium name="WormBaseParasite"/>
        </authorList>
    </citation>
    <scope>IDENTIFICATION</scope>
</reference>
<dbReference type="Proteomes" id="UP000887580">
    <property type="component" value="Unplaced"/>
</dbReference>
<organism evidence="1 2">
    <name type="scientific">Panagrolaimus sp. PS1159</name>
    <dbReference type="NCBI Taxonomy" id="55785"/>
    <lineage>
        <taxon>Eukaryota</taxon>
        <taxon>Metazoa</taxon>
        <taxon>Ecdysozoa</taxon>
        <taxon>Nematoda</taxon>
        <taxon>Chromadorea</taxon>
        <taxon>Rhabditida</taxon>
        <taxon>Tylenchina</taxon>
        <taxon>Panagrolaimomorpha</taxon>
        <taxon>Panagrolaimoidea</taxon>
        <taxon>Panagrolaimidae</taxon>
        <taxon>Panagrolaimus</taxon>
    </lineage>
</organism>
<name>A0AC35ETW6_9BILA</name>
<sequence length="172" mass="19573">MGIKKSDADFCLRVRGDRLAAFLCTEDGKVVIIKDPNGYDETEFVVSFVNNQVVIGQKAKDYLETHPESVIYDFFDMFGLTTDEISINDEWKFKVFESDGQDIEVGFIDGTKPCRMSVTNIMALFLHGIKKSVDDFLRYETKKVQIHVQLGITKAQKENIFKAARMIGLQTL</sequence>
<dbReference type="WBParaSite" id="PS1159_v2.g10631.t1">
    <property type="protein sequence ID" value="PS1159_v2.g10631.t1"/>
    <property type="gene ID" value="PS1159_v2.g10631"/>
</dbReference>
<accession>A0AC35ETW6</accession>